<protein>
    <recommendedName>
        <fullName evidence="6">Transmembrane protein</fullName>
    </recommendedName>
</protein>
<feature type="region of interest" description="Disordered" evidence="1">
    <location>
        <begin position="122"/>
        <end position="154"/>
    </location>
</feature>
<evidence type="ECO:0008006" key="6">
    <source>
        <dbReference type="Google" id="ProtNLM"/>
    </source>
</evidence>
<feature type="transmembrane region" description="Helical" evidence="2">
    <location>
        <begin position="61"/>
        <end position="83"/>
    </location>
</feature>
<sequence length="154" mass="16996">MSRATVLRYLGTILALSLHTTAIPLGTRADSNESTSPENSVSAEPSSSVQEESVGHLNDSWVVAVTVSLVVVVLALVGAVLFVKLRQRRKRSRRGRRNYVRASSQLVMAPERSYDHVWRGPYASRASNTRSPSPPSPAHLSEKDKRGPPKWCYE</sequence>
<dbReference type="EMBL" id="ML145084">
    <property type="protein sequence ID" value="TBU65409.1"/>
    <property type="molecule type" value="Genomic_DNA"/>
</dbReference>
<feature type="compositionally biased region" description="Basic and acidic residues" evidence="1">
    <location>
        <begin position="140"/>
        <end position="154"/>
    </location>
</feature>
<organism evidence="4 5">
    <name type="scientific">Dichomitus squalens</name>
    <dbReference type="NCBI Taxonomy" id="114155"/>
    <lineage>
        <taxon>Eukaryota</taxon>
        <taxon>Fungi</taxon>
        <taxon>Dikarya</taxon>
        <taxon>Basidiomycota</taxon>
        <taxon>Agaricomycotina</taxon>
        <taxon>Agaricomycetes</taxon>
        <taxon>Polyporales</taxon>
        <taxon>Polyporaceae</taxon>
        <taxon>Dichomitus</taxon>
    </lineage>
</organism>
<evidence type="ECO:0000256" key="1">
    <source>
        <dbReference type="SAM" id="MobiDB-lite"/>
    </source>
</evidence>
<reference evidence="4 5" key="1">
    <citation type="submission" date="2019-01" db="EMBL/GenBank/DDBJ databases">
        <title>Draft genome sequences of three monokaryotic isolates of the white-rot basidiomycete fungus Dichomitus squalens.</title>
        <authorList>
            <consortium name="DOE Joint Genome Institute"/>
            <person name="Lopez S.C."/>
            <person name="Andreopoulos B."/>
            <person name="Pangilinan J."/>
            <person name="Lipzen A."/>
            <person name="Riley R."/>
            <person name="Ahrendt S."/>
            <person name="Ng V."/>
            <person name="Barry K."/>
            <person name="Daum C."/>
            <person name="Grigoriev I.V."/>
            <person name="Hilden K.S."/>
            <person name="Makela M.R."/>
            <person name="de Vries R.P."/>
        </authorList>
    </citation>
    <scope>NUCLEOTIDE SEQUENCE [LARGE SCALE GENOMIC DNA]</scope>
    <source>
        <strain evidence="4 5">CBS 464.89</strain>
    </source>
</reference>
<feature type="compositionally biased region" description="Polar residues" evidence="1">
    <location>
        <begin position="32"/>
        <end position="50"/>
    </location>
</feature>
<accession>A0A4Q9QCI3</accession>
<evidence type="ECO:0000313" key="4">
    <source>
        <dbReference type="EMBL" id="TBU65409.1"/>
    </source>
</evidence>
<keyword evidence="2" id="KW-1133">Transmembrane helix</keyword>
<keyword evidence="2" id="KW-0812">Transmembrane</keyword>
<keyword evidence="5" id="KW-1185">Reference proteome</keyword>
<evidence type="ECO:0000313" key="5">
    <source>
        <dbReference type="Proteomes" id="UP000292082"/>
    </source>
</evidence>
<dbReference type="Proteomes" id="UP000292082">
    <property type="component" value="Unassembled WGS sequence"/>
</dbReference>
<evidence type="ECO:0000256" key="3">
    <source>
        <dbReference type="SAM" id="SignalP"/>
    </source>
</evidence>
<evidence type="ECO:0000256" key="2">
    <source>
        <dbReference type="SAM" id="Phobius"/>
    </source>
</evidence>
<feature type="region of interest" description="Disordered" evidence="1">
    <location>
        <begin position="27"/>
        <end position="50"/>
    </location>
</feature>
<feature type="signal peptide" evidence="3">
    <location>
        <begin position="1"/>
        <end position="22"/>
    </location>
</feature>
<keyword evidence="2" id="KW-0472">Membrane</keyword>
<keyword evidence="3" id="KW-0732">Signal</keyword>
<name>A0A4Q9QCI3_9APHY</name>
<gene>
    <name evidence="4" type="ORF">BD310DRAFT_804710</name>
</gene>
<proteinExistence type="predicted"/>
<feature type="chain" id="PRO_5020384999" description="Transmembrane protein" evidence="3">
    <location>
        <begin position="23"/>
        <end position="154"/>
    </location>
</feature>
<dbReference type="AlphaFoldDB" id="A0A4Q9QCI3"/>